<dbReference type="EnsemblMetazoa" id="XM_014393950.2">
    <property type="protein sequence ID" value="XP_014249436.2"/>
    <property type="gene ID" value="LOC106666628"/>
</dbReference>
<dbReference type="InterPro" id="IPR012582">
    <property type="entry name" value="DNAPKcs_CC3"/>
</dbReference>
<dbReference type="SMART" id="SM01344">
    <property type="entry name" value="NUC194"/>
    <property type="match status" value="1"/>
</dbReference>
<evidence type="ECO:0000313" key="3">
    <source>
        <dbReference type="Proteomes" id="UP000494040"/>
    </source>
</evidence>
<evidence type="ECO:0000313" key="2">
    <source>
        <dbReference type="EnsemblMetazoa" id="XP_014249436.2"/>
    </source>
</evidence>
<dbReference type="PANTHER" id="PTHR11139:SF68">
    <property type="entry name" value="DNA-DEPENDENT PROTEIN KINASE CATALYTIC SUBUNIT"/>
    <property type="match status" value="1"/>
</dbReference>
<dbReference type="GO" id="GO:0008630">
    <property type="term" value="P:intrinsic apoptotic signaling pathway in response to DNA damage"/>
    <property type="evidence" value="ECO:0007669"/>
    <property type="project" value="TreeGrafter"/>
</dbReference>
<dbReference type="RefSeq" id="XP_014249436.2">
    <property type="nucleotide sequence ID" value="XM_014393950.2"/>
</dbReference>
<name>A0A8I6RSW8_CIMLE</name>
<dbReference type="InterPro" id="IPR011009">
    <property type="entry name" value="Kinase-like_dom_sf"/>
</dbReference>
<dbReference type="OrthoDB" id="431717at2759"/>
<dbReference type="InterPro" id="IPR036940">
    <property type="entry name" value="PI3/4_kinase_cat_sf"/>
</dbReference>
<dbReference type="SMART" id="SM00146">
    <property type="entry name" value="PI3Kc"/>
    <property type="match status" value="1"/>
</dbReference>
<dbReference type="Pfam" id="PF19704">
    <property type="entry name" value="DNAPKcs_CC5"/>
    <property type="match status" value="1"/>
</dbReference>
<dbReference type="KEGG" id="clec:106666628"/>
<dbReference type="PROSITE" id="PS50290">
    <property type="entry name" value="PI3_4_KINASE_3"/>
    <property type="match status" value="1"/>
</dbReference>
<dbReference type="GO" id="GO:0006303">
    <property type="term" value="P:double-strand break repair via nonhomologous end joining"/>
    <property type="evidence" value="ECO:0007669"/>
    <property type="project" value="InterPro"/>
</dbReference>
<dbReference type="Pfam" id="PF00454">
    <property type="entry name" value="PI3_PI4_kinase"/>
    <property type="match status" value="1"/>
</dbReference>
<protein>
    <recommendedName>
        <fullName evidence="1">PI3K/PI4K catalytic domain-containing protein</fullName>
    </recommendedName>
</protein>
<dbReference type="GO" id="GO:0004674">
    <property type="term" value="F:protein serine/threonine kinase activity"/>
    <property type="evidence" value="ECO:0007669"/>
    <property type="project" value="TreeGrafter"/>
</dbReference>
<sequence>MTRPLSNALNGLKKALSDGLPANKLNPLVNTVCAITEDLFNSRAEEELGFDVASFFDHNGVLYMLQHCEINVSIKKRLLNCFKIILKLQCPYLECYTNEIWTFFNNYLYATKDEEFDENLYFDICNALPNSRCEIIQNFNLFIHQILPTFYDRRIEKMKILCTLLKCFPEKNSMNKEDTGFIFAMLISQDNWSKDTVHFILTSLHLLKGNSFYHSLFNSQLKHIFNQMTEWLEAEKIFNRQIADSWTLFIKDNFKKFNTHIFGNTRWFTQMERIVNSPNENIKFSLKAQCAQQYFKCLLKQDNDDQLLRYYKMFLKEFENKQVPLRLFSVHFLKLFIPWKYDTIPPEDQVIFNDMLINHLYWRFGSDEYSFPLGDYLELMSLFFLKCRNSFHANSFFYKNILFQTIMLYPKSDCKEELGNNIIASLYIFDQLSGNIDSIVHGCIIKQCSHKWVGNYEQEKKKIQFNTYHQYVSFWIHIMCFQCENTTIEIPQKDRDIFCQKLLSSFIKLLEQGFEMSLESDFTKSRNSQEFTESTIISTYNVNVTIFENFSVLFCCVVNEICEKIPVPVIADLFNKVTSMSRRNPDIYGLYAITATCLNIMKKHSYILNFELSNDLFNINQITFEYFNHLFQNGKTFDEKLLETLETIISIPVKLVPYFSPELLIFFKNIFYNHFYGSEPVYKSLNAIHSWITILGLGQLENFLRDLIPSFRKFIFQLESDVDDKIFKHTSNSYNCIIKLLALFPQNLCCHLFDQDPLAEVQSSYRLSLHVPSKKLMGLSFQIDCIIPRVILLVSETANGKLKQSSCELLHSLCVFCLGTSSQLDLLHSTNFKILLNSIIETMISTSYRSDGVVYEMFKCLLFEICHLFATRLHYYSNFASSFIDIILRGLSNEVTSGAKKLSMKCMNEFITWTSKSENNDIILNNSRELVTKQICYYFLHGCTNRRRGAAIAFNCIAETVLKERDYVNKYSIYIIFYMITSLETYDEKNNEMRTFLELLQIAVVDFFEPDSFRERLHPEGIEDTTMQCLLKWLLGKCTSYSYECRNSCIKLINLFSDHYKDAIDISHLFSDNDKTYLSQFMKIIDMEPPRQGDDLLKWLSTLNIVLEYLEFHLSKVGSNPPLLELISKSIHGFFGVLDNLEGHDDFACNIPNEMVNKNKMKHLWYKRSITSNIARIFANDSNLLEITVNSNPSSLINFICMYFTCPLKVGYFGHHAHLELANIVKIVQNLSIVKSTLLNQLVQKYNETVDLVLNTLQSYSCPTQEYFDLLSKLEFLFRETNKYDIIKAWKWSPLRIMNYLKQLVINGKIKSNQINYQARKLLSKILDFSISLTPQNTSWFWNLFCFNEGSMLENYWLMTEFDFFLIFKDVFCSYIVQNFDESSVGNLNSAKLVIIKEVLEWANKDQPCNTIGIGNAVLKYFINQWRDTEKWLEMHSSKKNDILDFLYVLVKTMHVCFYGKSKLGNWIWSEFDFTNINYIKLLPYVVSSSSYLLITKLKNSSCTETLFQEKLWNGFKCSANTSLIAFIISNTLKEKGEAHFSTHDISNMLSRMPKETENTLICDSYNAILWNDGDLEKRLHLLKNIFVPLCYKAGLESITRFYVEKLKELNTIISTDIIQSVAPPNEEEKSLISKKTIAFIILETMFGVLKIEYVLKCIKQGFKTDNARNLVKQMLLRAYNIRKCKPHELGGKTYCEYWRSLQCAAFNCTAAIICNTKNGSGDEMFYAKFIFKEDRDKWMIWDNITYKQDDVAFVSFEERKRSAKIKVSTSLQYKDKLKLEENIYDKVGSSSFSLSTFSQDCKTFDFVGSADIPAMNRECSYQEFQFKKDQFNEHECMGILCGVLHQMINIGVIKKNDPSMPVWISSLLNSFTFPTLRVYGKLLILKMILNTREIFKPYAQYWLLPIIVTANSIIPPLPNQKLNYMLSDIVVMLLSWRDAALPKPTFQIWVLIEKIISSSPPNMDKPELKQNMYLITEIMIHWGSSLIKPKLDSLRQLITSKDLRHNKMGLQIFQLLLKHGVQVSSSVSEETNFDEFMQLIDNVDQDIFILSAEILGLLLRLSVSEESRMERQIKLVDVLSRMHIKHKAKFFVIFYHIQLHYPQLCHMFISHIITNLKHQCYNDTYIKSLNILNSFLAEGPNLDKNVFQQLKDCFTSINNEDQKVLCPMLQVTLTCFQKYTDFSHLLSFENLKVLIAQQSLNEETRGKLCDVLVSMYERYHVPNSREESECMKEIEAYLFVKLFDESAQIQSKMLQFWVKAGVLPPDVEKAVLFLLEYALKVSYQKNLLGILINVLIKYLEQFVNFSEQVFQFALIDYNNGQICQIYNKPYKVNEGEILHAPKFVISTDNLSVYNKCQKEKKGSTCENLERQYRYYHGDYPYTKIALIDILKPLSSLALFDENFAQKLFLALANGICELIKKDLSRWADFKTNFTALFNIIDRKQPTVKHKIYHVMLEIAISNDICFNFNNTITDLCISNRLEELGILFAENCIVNDNREEVYEESSSKRIKLDPSCIKDEEPYISTIIRLYLSINEDDVATDIFDDYVSKEEIYRNQSQQYLSSLFKLKKCYALFDWESLDKLLFPEGESCSSFWNSHDLISRKTDIFPFIVKSTVQQAITGRCDAQLLKLEKLTPFMEDFGAELSLLYLLKEDVTNLRLSAQLSLRNHINNFKREFSDVKFFSIHGYILKLKSLIDLYMLSRAENFYLTHFVDEYCDVRLKFYGNLLNYVDYRAFCREILHINGFNCTAVNSREWAIEMIDFAVSKHKFYMARKYLVKLHKKLDDNMETPVNKIINQIKLGEVGLLKVQMINEPTLKLESLKTNWKGLSELIALVNENADCFSERKTIQIINRYIAVLCAELIELNSEYDFTENISEIERTIQSISPNAVRVSGHFTFYNLGEKELLFQFGLQCLINTAEYDEGINAGKAYMSVAMFCKKYFTRFAYREQNIEIFIAQCILRSMKLGCEQARQLLPLIFTYKNVFIEENCLEELYQVPKWMVFKWLPQLFVKLTESSSKVLLPLLKKLFKIYPYSASISFIMWNDVFGDDDNNKNYFKTLSTVSPDCLLMTKRIINGLNQLCHPTILLRSYLKKLLDAYKTNRSVVAIYSEIYAKCFYTTGNQMVGKIYEINKPHFDFVQRIQNEKQNYNECCFQLQMKIAELHQNIPKIDETRLDQFCPWLANFTPHIGSFDIPWGYVAPSDTHKNPPKLLGFATTIQLISSLRHPIKATMLGSDGKYYKWLVKFGEDLRSDQRVQQLFDCMNHSFKNVSETLDCKLNIYQVIPLKHNFGLIEWMNNATTMSDFINKSLTIEEIQLRNDIRNCHEKWILACDAENYCRAHNIAVQQYTKTEVENHFQMKCQKLPSKLIKKSLTRMSMSAYDYYKFRMRFLKTYSVLSVCHWILGIGDRHLKNILITSSHCEIIGIDYNYAFDIGLRFLPIPELVPFRLTPQFYDLFLPLGKSGILHQTMISVIDSIETEAILSITKLFSEEPKFLEYIIRKCSLHESLNKDLPLFLNDIFHVIDGKLKKENPVLLMENHLKRGFLPQHVADVYGKLIKAEFGEYAVKSVSTSKALVNCLVDISTNKRILGLSLPAFEPWL</sequence>
<dbReference type="OMA" id="PSPMCRE"/>
<dbReference type="Pfam" id="PF08163">
    <property type="entry name" value="DNAPKcs_CC3"/>
    <property type="match status" value="1"/>
</dbReference>
<dbReference type="SUPFAM" id="SSF56112">
    <property type="entry name" value="Protein kinase-like (PK-like)"/>
    <property type="match status" value="1"/>
</dbReference>
<dbReference type="GO" id="GO:0000723">
    <property type="term" value="P:telomere maintenance"/>
    <property type="evidence" value="ECO:0007669"/>
    <property type="project" value="TreeGrafter"/>
</dbReference>
<reference evidence="2" key="1">
    <citation type="submission" date="2022-01" db="UniProtKB">
        <authorList>
            <consortium name="EnsemblMetazoa"/>
        </authorList>
    </citation>
    <scope>IDENTIFICATION</scope>
</reference>
<dbReference type="Proteomes" id="UP000494040">
    <property type="component" value="Unassembled WGS sequence"/>
</dbReference>
<dbReference type="GeneID" id="106666628"/>
<evidence type="ECO:0000259" key="1">
    <source>
        <dbReference type="PROSITE" id="PS50290"/>
    </source>
</evidence>
<dbReference type="Gene3D" id="1.10.1070.11">
    <property type="entry name" value="Phosphatidylinositol 3-/4-kinase, catalytic domain"/>
    <property type="match status" value="1"/>
</dbReference>
<dbReference type="GO" id="GO:0005634">
    <property type="term" value="C:nucleus"/>
    <property type="evidence" value="ECO:0007669"/>
    <property type="project" value="InterPro"/>
</dbReference>
<dbReference type="InterPro" id="IPR045581">
    <property type="entry name" value="DNAPKcs_CC5"/>
</dbReference>
<dbReference type="InterPro" id="IPR000403">
    <property type="entry name" value="PI3/4_kinase_cat_dom"/>
</dbReference>
<proteinExistence type="predicted"/>
<dbReference type="PANTHER" id="PTHR11139">
    <property type="entry name" value="ATAXIA TELANGIECTASIA MUTATED ATM -RELATED"/>
    <property type="match status" value="1"/>
</dbReference>
<keyword evidence="3" id="KW-1185">Reference proteome</keyword>
<dbReference type="Gene3D" id="3.30.1010.10">
    <property type="entry name" value="Phosphatidylinositol 3-kinase Catalytic Subunit, Chain A, domain 4"/>
    <property type="match status" value="1"/>
</dbReference>
<dbReference type="InterPro" id="IPR050517">
    <property type="entry name" value="DDR_Repair_Kinase"/>
</dbReference>
<accession>A0A8I6RSW8</accession>
<feature type="domain" description="PI3K/PI4K catalytic" evidence="1">
    <location>
        <begin position="3216"/>
        <end position="3548"/>
    </location>
</feature>
<organism evidence="2 3">
    <name type="scientific">Cimex lectularius</name>
    <name type="common">Bed bug</name>
    <name type="synonym">Acanthia lectularia</name>
    <dbReference type="NCBI Taxonomy" id="79782"/>
    <lineage>
        <taxon>Eukaryota</taxon>
        <taxon>Metazoa</taxon>
        <taxon>Ecdysozoa</taxon>
        <taxon>Arthropoda</taxon>
        <taxon>Hexapoda</taxon>
        <taxon>Insecta</taxon>
        <taxon>Pterygota</taxon>
        <taxon>Neoptera</taxon>
        <taxon>Paraneoptera</taxon>
        <taxon>Hemiptera</taxon>
        <taxon>Heteroptera</taxon>
        <taxon>Panheteroptera</taxon>
        <taxon>Cimicomorpha</taxon>
        <taxon>Cimicidae</taxon>
        <taxon>Cimex</taxon>
    </lineage>
</organism>